<keyword evidence="3 5" id="KW-1133">Transmembrane helix</keyword>
<dbReference type="InterPro" id="IPR013525">
    <property type="entry name" value="ABC2_TM"/>
</dbReference>
<evidence type="ECO:0000256" key="1">
    <source>
        <dbReference type="ARBA" id="ARBA00004141"/>
    </source>
</evidence>
<evidence type="ECO:0000256" key="3">
    <source>
        <dbReference type="ARBA" id="ARBA00022989"/>
    </source>
</evidence>
<reference evidence="7 8" key="1">
    <citation type="submission" date="2018-11" db="EMBL/GenBank/DDBJ databases">
        <authorList>
            <consortium name="Pathogen Informatics"/>
        </authorList>
    </citation>
    <scope>NUCLEOTIDE SEQUENCE [LARGE SCALE GENOMIC DNA]</scope>
</reference>
<evidence type="ECO:0000256" key="5">
    <source>
        <dbReference type="SAM" id="Phobius"/>
    </source>
</evidence>
<dbReference type="GO" id="GO:0140359">
    <property type="term" value="F:ABC-type transporter activity"/>
    <property type="evidence" value="ECO:0007669"/>
    <property type="project" value="InterPro"/>
</dbReference>
<dbReference type="OrthoDB" id="6275300at2759"/>
<accession>A0A3P7LM35</accession>
<dbReference type="GO" id="GO:0016020">
    <property type="term" value="C:membrane"/>
    <property type="evidence" value="ECO:0007669"/>
    <property type="project" value="UniProtKB-SubCell"/>
</dbReference>
<dbReference type="Proteomes" id="UP000281553">
    <property type="component" value="Unassembled WGS sequence"/>
</dbReference>
<dbReference type="EMBL" id="UYRU01050428">
    <property type="protein sequence ID" value="VDN10988.1"/>
    <property type="molecule type" value="Genomic_DNA"/>
</dbReference>
<evidence type="ECO:0000313" key="7">
    <source>
        <dbReference type="EMBL" id="VDN10988.1"/>
    </source>
</evidence>
<organism evidence="7 8">
    <name type="scientific">Dibothriocephalus latus</name>
    <name type="common">Fish tapeworm</name>
    <name type="synonym">Diphyllobothrium latum</name>
    <dbReference type="NCBI Taxonomy" id="60516"/>
    <lineage>
        <taxon>Eukaryota</taxon>
        <taxon>Metazoa</taxon>
        <taxon>Spiralia</taxon>
        <taxon>Lophotrochozoa</taxon>
        <taxon>Platyhelminthes</taxon>
        <taxon>Cestoda</taxon>
        <taxon>Eucestoda</taxon>
        <taxon>Diphyllobothriidea</taxon>
        <taxon>Diphyllobothriidae</taxon>
        <taxon>Dibothriocephalus</taxon>
    </lineage>
</organism>
<sequence length="92" mass="10451">MFYFSMNFSFTRTQTLTRLRLLAHVFVGLLIGLLYFNIGNQGTLVINNAAFIFFSVLFIMFSSLMPTVMTFFRICLQFFLLKAAVAVGLNTG</sequence>
<gene>
    <name evidence="7" type="ORF">DILT_LOCUS6819</name>
</gene>
<keyword evidence="4 5" id="KW-0472">Membrane</keyword>
<name>A0A3P7LM35_DIBLA</name>
<feature type="transmembrane region" description="Helical" evidence="5">
    <location>
        <begin position="21"/>
        <end position="38"/>
    </location>
</feature>
<keyword evidence="2 5" id="KW-0812">Transmembrane</keyword>
<feature type="domain" description="ABC-2 type transporter transmembrane" evidence="6">
    <location>
        <begin position="9"/>
        <end position="73"/>
    </location>
</feature>
<feature type="transmembrane region" description="Helical" evidence="5">
    <location>
        <begin position="44"/>
        <end position="64"/>
    </location>
</feature>
<evidence type="ECO:0000256" key="2">
    <source>
        <dbReference type="ARBA" id="ARBA00022692"/>
    </source>
</evidence>
<evidence type="ECO:0000259" key="6">
    <source>
        <dbReference type="Pfam" id="PF01061"/>
    </source>
</evidence>
<evidence type="ECO:0000256" key="4">
    <source>
        <dbReference type="ARBA" id="ARBA00023136"/>
    </source>
</evidence>
<proteinExistence type="predicted"/>
<keyword evidence="8" id="KW-1185">Reference proteome</keyword>
<dbReference type="AlphaFoldDB" id="A0A3P7LM35"/>
<evidence type="ECO:0000313" key="8">
    <source>
        <dbReference type="Proteomes" id="UP000281553"/>
    </source>
</evidence>
<dbReference type="Pfam" id="PF01061">
    <property type="entry name" value="ABC2_membrane"/>
    <property type="match status" value="1"/>
</dbReference>
<comment type="subcellular location">
    <subcellularLocation>
        <location evidence="1">Membrane</location>
        <topology evidence="1">Multi-pass membrane protein</topology>
    </subcellularLocation>
</comment>
<protein>
    <recommendedName>
        <fullName evidence="6">ABC-2 type transporter transmembrane domain-containing protein</fullName>
    </recommendedName>
</protein>